<keyword evidence="4 9" id="KW-0805">Transcription regulation</keyword>
<organism evidence="10 11">
    <name type="scientific">Starmerella bacillaris</name>
    <name type="common">Yeast</name>
    <name type="synonym">Candida zemplinina</name>
    <dbReference type="NCBI Taxonomy" id="1247836"/>
    <lineage>
        <taxon>Eukaryota</taxon>
        <taxon>Fungi</taxon>
        <taxon>Dikarya</taxon>
        <taxon>Ascomycota</taxon>
        <taxon>Saccharomycotina</taxon>
        <taxon>Dipodascomycetes</taxon>
        <taxon>Dipodascales</taxon>
        <taxon>Trichomonascaceae</taxon>
        <taxon>Starmerella</taxon>
    </lineage>
</organism>
<evidence type="ECO:0000256" key="4">
    <source>
        <dbReference type="ARBA" id="ARBA00023015"/>
    </source>
</evidence>
<evidence type="ECO:0000313" key="11">
    <source>
        <dbReference type="Proteomes" id="UP001362899"/>
    </source>
</evidence>
<dbReference type="Pfam" id="PF10232">
    <property type="entry name" value="Med8"/>
    <property type="match status" value="1"/>
</dbReference>
<name>A0AAV5RDI4_STABA</name>
<keyword evidence="5 9" id="KW-0010">Activator</keyword>
<sequence length="176" mass="19821">MDVGRDQDFTGIPTVVLDSLRIRLSQLVHSLTALNNDVCKARLPEWPALHKQFNVTLVQLGSVLGSLEDVRVALQEAIVFPTAKFPLNTHAALLTTLLRKKNLPDVEEWIDKGTEMISTNSIDESLDDDFSQWAWEVAEENTQINVTPINLDDTTPATQWTLENAISFMYGNHYDK</sequence>
<dbReference type="Gene3D" id="6.10.250.2610">
    <property type="match status" value="1"/>
</dbReference>
<evidence type="ECO:0000256" key="1">
    <source>
        <dbReference type="ARBA" id="ARBA00004123"/>
    </source>
</evidence>
<dbReference type="GO" id="GO:0003712">
    <property type="term" value="F:transcription coregulator activity"/>
    <property type="evidence" value="ECO:0007669"/>
    <property type="project" value="InterPro"/>
</dbReference>
<accession>A0AAV5RDI4</accession>
<dbReference type="Proteomes" id="UP001362899">
    <property type="component" value="Unassembled WGS sequence"/>
</dbReference>
<dbReference type="InterPro" id="IPR019364">
    <property type="entry name" value="Mediatior_Med8_fun/met"/>
</dbReference>
<dbReference type="EMBL" id="BTGC01000003">
    <property type="protein sequence ID" value="GMM49621.1"/>
    <property type="molecule type" value="Genomic_DNA"/>
</dbReference>
<proteinExistence type="inferred from homology"/>
<keyword evidence="6 9" id="KW-0804">Transcription</keyword>
<dbReference type="Gene3D" id="1.20.58.1710">
    <property type="match status" value="1"/>
</dbReference>
<dbReference type="PANTHER" id="PTHR13074">
    <property type="entry name" value="MEDIATOR OF RNA POLYMERASE II TRANSCRIPTION SUBUNIT 8"/>
    <property type="match status" value="1"/>
</dbReference>
<protein>
    <recommendedName>
        <fullName evidence="3 9">Mediator of RNA polymerase II transcription subunit 8</fullName>
    </recommendedName>
    <alternativeName>
        <fullName evidence="8 9">Mediator complex subunit 8</fullName>
    </alternativeName>
</protein>
<reference evidence="10 11" key="1">
    <citation type="journal article" date="2023" name="Elife">
        <title>Identification of key yeast species and microbe-microbe interactions impacting larval growth of Drosophila in the wild.</title>
        <authorList>
            <person name="Mure A."/>
            <person name="Sugiura Y."/>
            <person name="Maeda R."/>
            <person name="Honda K."/>
            <person name="Sakurai N."/>
            <person name="Takahashi Y."/>
            <person name="Watada M."/>
            <person name="Katoh T."/>
            <person name="Gotoh A."/>
            <person name="Gotoh Y."/>
            <person name="Taniguchi I."/>
            <person name="Nakamura K."/>
            <person name="Hayashi T."/>
            <person name="Katayama T."/>
            <person name="Uemura T."/>
            <person name="Hattori Y."/>
        </authorList>
    </citation>
    <scope>NUCLEOTIDE SEQUENCE [LARGE SCALE GENOMIC DNA]</scope>
    <source>
        <strain evidence="10 11">SB-73</strain>
    </source>
</reference>
<dbReference type="AlphaFoldDB" id="A0AAV5RDI4"/>
<comment type="subunit">
    <text evidence="9">Component of the Mediator complex.</text>
</comment>
<evidence type="ECO:0000256" key="3">
    <source>
        <dbReference type="ARBA" id="ARBA00020637"/>
    </source>
</evidence>
<dbReference type="PANTHER" id="PTHR13074:SF9">
    <property type="entry name" value="MEDIATOR OF RNA POLYMERASE II TRANSCRIPTION SUBUNIT 8"/>
    <property type="match status" value="1"/>
</dbReference>
<evidence type="ECO:0000256" key="8">
    <source>
        <dbReference type="ARBA" id="ARBA00031261"/>
    </source>
</evidence>
<comment type="function">
    <text evidence="9">Component of the Mediator complex, a coactivator involved in the regulated transcription of nearly all RNA polymerase II-dependent genes. Mediator functions as a bridge to convey information from gene-specific regulatory proteins to the basal RNA polymerase II transcription machinery. Mediator is recruited to promoters by direct interactions with regulatory proteins and serves as a scaffold for the assembly of a functional preinitiation complex with RNA polymerase II and the general transcription factors.</text>
</comment>
<keyword evidence="11" id="KW-1185">Reference proteome</keyword>
<comment type="similarity">
    <text evidence="2 9">Belongs to the Mediator complex subunit 8 family.</text>
</comment>
<evidence type="ECO:0000256" key="6">
    <source>
        <dbReference type="ARBA" id="ARBA00023163"/>
    </source>
</evidence>
<dbReference type="GO" id="GO:0070847">
    <property type="term" value="C:core mediator complex"/>
    <property type="evidence" value="ECO:0007669"/>
    <property type="project" value="TreeGrafter"/>
</dbReference>
<keyword evidence="7 9" id="KW-0539">Nucleus</keyword>
<evidence type="ECO:0000256" key="2">
    <source>
        <dbReference type="ARBA" id="ARBA00005716"/>
    </source>
</evidence>
<gene>
    <name evidence="9" type="primary">MED8</name>
    <name evidence="10" type="ORF">DASB73_005790</name>
</gene>
<evidence type="ECO:0000256" key="7">
    <source>
        <dbReference type="ARBA" id="ARBA00023242"/>
    </source>
</evidence>
<evidence type="ECO:0000256" key="5">
    <source>
        <dbReference type="ARBA" id="ARBA00023159"/>
    </source>
</evidence>
<comment type="subcellular location">
    <subcellularLocation>
        <location evidence="1 9">Nucleus</location>
    </subcellularLocation>
</comment>
<evidence type="ECO:0000313" key="10">
    <source>
        <dbReference type="EMBL" id="GMM49621.1"/>
    </source>
</evidence>
<dbReference type="GO" id="GO:0016592">
    <property type="term" value="C:mediator complex"/>
    <property type="evidence" value="ECO:0007669"/>
    <property type="project" value="InterPro"/>
</dbReference>
<dbReference type="GO" id="GO:0006357">
    <property type="term" value="P:regulation of transcription by RNA polymerase II"/>
    <property type="evidence" value="ECO:0007669"/>
    <property type="project" value="InterPro"/>
</dbReference>
<evidence type="ECO:0000256" key="9">
    <source>
        <dbReference type="RuleBase" id="RU364144"/>
    </source>
</evidence>
<comment type="caution">
    <text evidence="10">The sequence shown here is derived from an EMBL/GenBank/DDBJ whole genome shotgun (WGS) entry which is preliminary data.</text>
</comment>
<dbReference type="GO" id="GO:0000978">
    <property type="term" value="F:RNA polymerase II cis-regulatory region sequence-specific DNA binding"/>
    <property type="evidence" value="ECO:0007669"/>
    <property type="project" value="TreeGrafter"/>
</dbReference>